<evidence type="ECO:0000313" key="8">
    <source>
        <dbReference type="EMBL" id="MFC7582241.1"/>
    </source>
</evidence>
<gene>
    <name evidence="7" type="ORF">ACFQWG_00170</name>
    <name evidence="8" type="ORF">ACFQWG_13690</name>
</gene>
<keyword evidence="4" id="KW-0418">Kinase</keyword>
<evidence type="ECO:0000256" key="6">
    <source>
        <dbReference type="ARBA" id="ARBA00023152"/>
    </source>
</evidence>
<evidence type="ECO:0000256" key="4">
    <source>
        <dbReference type="ARBA" id="ARBA00022777"/>
    </source>
</evidence>
<accession>A0ABW2SIF8</accession>
<organism evidence="7 9">
    <name type="scientific">Schaalia naturae</name>
    <dbReference type="NCBI Taxonomy" id="635203"/>
    <lineage>
        <taxon>Bacteria</taxon>
        <taxon>Bacillati</taxon>
        <taxon>Actinomycetota</taxon>
        <taxon>Actinomycetes</taxon>
        <taxon>Actinomycetales</taxon>
        <taxon>Actinomycetaceae</taxon>
        <taxon>Schaalia</taxon>
    </lineage>
</organism>
<dbReference type="EMBL" id="JBHTEF010000001">
    <property type="protein sequence ID" value="MFC7582241.1"/>
    <property type="molecule type" value="Genomic_DNA"/>
</dbReference>
<evidence type="ECO:0000256" key="5">
    <source>
        <dbReference type="ARBA" id="ARBA00022842"/>
    </source>
</evidence>
<dbReference type="PROSITE" id="PS51255">
    <property type="entry name" value="ADPK"/>
    <property type="match status" value="1"/>
</dbReference>
<protein>
    <submittedName>
        <fullName evidence="7">ADP-dependent glucokinase/phosphofructokinase</fullName>
    </submittedName>
</protein>
<dbReference type="PANTHER" id="PTHR21208:SF1">
    <property type="entry name" value="ADP-DEPENDENT GLUCOKINASE"/>
    <property type="match status" value="1"/>
</dbReference>
<keyword evidence="1" id="KW-0963">Cytoplasm</keyword>
<dbReference type="InterPro" id="IPR029056">
    <property type="entry name" value="Ribokinase-like"/>
</dbReference>
<dbReference type="EMBL" id="JBHTEF010000001">
    <property type="protein sequence ID" value="MFC7579651.1"/>
    <property type="molecule type" value="Genomic_DNA"/>
</dbReference>
<proteinExistence type="predicted"/>
<name>A0ABW2SIF8_9ACTO</name>
<dbReference type="Gene3D" id="3.40.1190.20">
    <property type="match status" value="1"/>
</dbReference>
<dbReference type="Pfam" id="PF04587">
    <property type="entry name" value="ADP_PFK_GK"/>
    <property type="match status" value="1"/>
</dbReference>
<dbReference type="InterPro" id="IPR007666">
    <property type="entry name" value="ADP_PFK/GK"/>
</dbReference>
<evidence type="ECO:0000256" key="1">
    <source>
        <dbReference type="ARBA" id="ARBA00022490"/>
    </source>
</evidence>
<keyword evidence="9" id="KW-1185">Reference proteome</keyword>
<keyword evidence="5" id="KW-0460">Magnesium</keyword>
<reference evidence="7" key="1">
    <citation type="journal article" date="2014" name="Int. J. Syst. Evol. Microbiol.">
        <title>Complete genome of a new Firmicutes species belonging to the dominant human colonic microbiota ('Ruminococcus bicirculans') reveals two chromosomes and a selective capacity to utilize plant glucans.</title>
        <authorList>
            <consortium name="NISC Comparative Sequencing Program"/>
            <person name="Wegmann U."/>
            <person name="Louis P."/>
            <person name="Goesmann A."/>
            <person name="Henrissat B."/>
            <person name="Duncan S.H."/>
            <person name="Flint H.J."/>
        </authorList>
    </citation>
    <scope>NUCLEOTIDE SEQUENCE</scope>
    <source>
        <strain evidence="7">CCUG 56698</strain>
    </source>
</reference>
<sequence length="409" mass="43938">MSGHLVLGLGGTVDHELRWDQGVVQELVDTADIGSAELEREGPLATQRDVLVALLRFVARSAGGERHVTDKRALRAFEAHFTYEVTLGGTCVRSAICLAKIGFRSTVHLVSTSDEVRQLLPPEVSIVSSADRDTVDPHLIVQYPKGTHVRLSDGVEVRSTRPNRVILVNDEPNELMRLSPDLPGVLSEADAFLISGLNTMKSSTLLRGRLLELKGMMAGMAQGVPVVYEDAGFHNPPLRSVVLELIPDIVAVHSLNEDEAQDYIGRNVDLERAESLVSMMGELRGLLRASTIVVHTSHYVAVMGADAARMRLAAEEGCVMAGARFLRGDAITETDLRRVASEPLDPLGKTLARDSAVCRAGILIAPSREVRTTLPTTIGLGDSFMGGFMKALVTRGSPLVSSAANAQGA</sequence>
<reference evidence="7" key="3">
    <citation type="submission" date="2024-09" db="EMBL/GenBank/DDBJ databases">
        <authorList>
            <person name="Sun Q."/>
            <person name="Mori K."/>
        </authorList>
    </citation>
    <scope>NUCLEOTIDE SEQUENCE</scope>
    <source>
        <strain evidence="7">CCUG 56698</strain>
    </source>
</reference>
<keyword evidence="6" id="KW-0324">Glycolysis</keyword>
<evidence type="ECO:0000256" key="2">
    <source>
        <dbReference type="ARBA" id="ARBA00022679"/>
    </source>
</evidence>
<keyword evidence="2" id="KW-0808">Transferase</keyword>
<evidence type="ECO:0000256" key="3">
    <source>
        <dbReference type="ARBA" id="ARBA00022723"/>
    </source>
</evidence>
<evidence type="ECO:0000313" key="9">
    <source>
        <dbReference type="Proteomes" id="UP001596527"/>
    </source>
</evidence>
<dbReference type="PANTHER" id="PTHR21208">
    <property type="entry name" value="ADP-DEPENDENT GLUCOKINASE"/>
    <property type="match status" value="1"/>
</dbReference>
<dbReference type="Proteomes" id="UP001596527">
    <property type="component" value="Unassembled WGS sequence"/>
</dbReference>
<dbReference type="SUPFAM" id="SSF53613">
    <property type="entry name" value="Ribokinase-like"/>
    <property type="match status" value="1"/>
</dbReference>
<dbReference type="RefSeq" id="WP_380971057.1">
    <property type="nucleotide sequence ID" value="NZ_JBHTEF010000001.1"/>
</dbReference>
<keyword evidence="3" id="KW-0479">Metal-binding</keyword>
<evidence type="ECO:0000313" key="7">
    <source>
        <dbReference type="EMBL" id="MFC7579651.1"/>
    </source>
</evidence>
<reference evidence="9" key="2">
    <citation type="journal article" date="2019" name="Int. J. Syst. Evol. Microbiol.">
        <title>The Global Catalogue of Microorganisms (GCM) 10K type strain sequencing project: providing services to taxonomists for standard genome sequencing and annotation.</title>
        <authorList>
            <consortium name="The Broad Institute Genomics Platform"/>
            <consortium name="The Broad Institute Genome Sequencing Center for Infectious Disease"/>
            <person name="Wu L."/>
            <person name="Ma J."/>
        </authorList>
    </citation>
    <scope>NUCLEOTIDE SEQUENCE [LARGE SCALE GENOMIC DNA]</scope>
    <source>
        <strain evidence="9">CCUG 56698</strain>
    </source>
</reference>
<comment type="caution">
    <text evidence="7">The sequence shown here is derived from an EMBL/GenBank/DDBJ whole genome shotgun (WGS) entry which is preliminary data.</text>
</comment>